<keyword evidence="2" id="KW-1185">Reference proteome</keyword>
<name>A0ABX0LJM2_9BURK</name>
<evidence type="ECO:0000313" key="2">
    <source>
        <dbReference type="Proteomes" id="UP000785613"/>
    </source>
</evidence>
<dbReference type="Proteomes" id="UP000785613">
    <property type="component" value="Unassembled WGS sequence"/>
</dbReference>
<dbReference type="RefSeq" id="WP_167221244.1">
    <property type="nucleotide sequence ID" value="NZ_VUYU01000001.1"/>
</dbReference>
<reference evidence="1 2" key="1">
    <citation type="submission" date="2019-09" db="EMBL/GenBank/DDBJ databases">
        <title>Taxonomy of Antarctic Massilia spp.: description of Massilia rubra sp. nov., Massilia aquatica sp. nov., Massilia mucilaginosa sp. nov., Massilia frigida sp. nov. isolated from streams, lakes and regoliths.</title>
        <authorList>
            <person name="Holochova P."/>
            <person name="Sedlacek I."/>
            <person name="Kralova S."/>
            <person name="Maslanova I."/>
            <person name="Busse H.-J."/>
            <person name="Stankova E."/>
            <person name="Vrbovska V."/>
            <person name="Kovarovic V."/>
            <person name="Bartak M."/>
            <person name="Svec P."/>
            <person name="Pantucek R."/>
        </authorList>
    </citation>
    <scope>NUCLEOTIDE SEQUENCE [LARGE SCALE GENOMIC DNA]</scope>
    <source>
        <strain evidence="1 2">CCM 8692</strain>
    </source>
</reference>
<accession>A0ABX0LJM2</accession>
<dbReference type="EMBL" id="VUYU01000001">
    <property type="protein sequence ID" value="NHZ32462.1"/>
    <property type="molecule type" value="Genomic_DNA"/>
</dbReference>
<sequence>MNRFFLTNDVGIELIARSEPFSDTTFIFGSRGSLAVAGKIITQPNATINTVISESIGSEHWFTEESDIVRFDNSGQLHTLILSLSEENSHFHAKLPQPQAGYFSIQLSPINEFFLLPPQIYRSFNSNSRELFCFTENAPPATVFRITSDLSLFFNNENMFSGWVLHRPLENLAATYQSEKDLESADDDTYTIFGEYFDIISNNEALVHDDDIEILVKNLLNRIDPQRIATIKGNVRREEFEMTVFDLKDNFLDT</sequence>
<evidence type="ECO:0000313" key="1">
    <source>
        <dbReference type="EMBL" id="NHZ32462.1"/>
    </source>
</evidence>
<proteinExistence type="predicted"/>
<protein>
    <submittedName>
        <fullName evidence="1">Uncharacterized protein</fullName>
    </submittedName>
</protein>
<comment type="caution">
    <text evidence="1">The sequence shown here is derived from an EMBL/GenBank/DDBJ whole genome shotgun (WGS) entry which is preliminary data.</text>
</comment>
<organism evidence="1 2">
    <name type="scientific">Massilia rubra</name>
    <dbReference type="NCBI Taxonomy" id="2607910"/>
    <lineage>
        <taxon>Bacteria</taxon>
        <taxon>Pseudomonadati</taxon>
        <taxon>Pseudomonadota</taxon>
        <taxon>Betaproteobacteria</taxon>
        <taxon>Burkholderiales</taxon>
        <taxon>Oxalobacteraceae</taxon>
        <taxon>Telluria group</taxon>
        <taxon>Massilia</taxon>
    </lineage>
</organism>
<gene>
    <name evidence="1" type="ORF">F0185_02510</name>
</gene>